<name>A0A1Z5HVZ6_9FIRM</name>
<keyword evidence="3" id="KW-0378">Hydrolase</keyword>
<dbReference type="SMART" id="SM00471">
    <property type="entry name" value="HDc"/>
    <property type="match status" value="1"/>
</dbReference>
<dbReference type="GO" id="GO:0016787">
    <property type="term" value="F:hydrolase activity"/>
    <property type="evidence" value="ECO:0007669"/>
    <property type="project" value="UniProtKB-KW"/>
</dbReference>
<reference evidence="4" key="1">
    <citation type="journal article" date="2017" name="Appl. Environ. Microbiol.">
        <title>Genomic Analysis of Calderihabitans maritimus KKC1, a Thermophilic, Hydrogenogenic, Carboxydotrophic Bacterium Isolated from Marine Sediment.</title>
        <authorList>
            <person name="Omae K."/>
            <person name="Yoneda Y."/>
            <person name="Fukuyama Y."/>
            <person name="Yoshida T."/>
            <person name="Sako Y."/>
        </authorList>
    </citation>
    <scope>NUCLEOTIDE SEQUENCE [LARGE SCALE GENOMIC DNA]</scope>
    <source>
        <strain evidence="4">KKC1</strain>
    </source>
</reference>
<dbReference type="InterPro" id="IPR003607">
    <property type="entry name" value="HD/PDEase_dom"/>
</dbReference>
<dbReference type="InterPro" id="IPR011624">
    <property type="entry name" value="Metal-dep_PHydrolase_7TM_extra"/>
</dbReference>
<sequence length="724" mass="81271">MVKWKFFKKHIQFPILRMFRNLTARRVLWGVVFFILTSMILGTSFTNRKIDLKPGEPSPQDFRARQRIEYVSEVLTEQARREAEKKVQPVYKVDETVLENMEEQISTYFAKLKEVKSDSTISEEEERVKRLKETMKLDLSPEVYTSLLQLDQETLNILESEAKQILRTHMEGGVSQEALEFTQYKVFQDVENLNINAQLKELLRQMVGELDFRPNLVYDPVLTAEKRLQAREAVEPVKVTIQQGEKIVGEGEKLTPAQIEALQMLGVLRPKSPYKGFLGLASFILLTSGLVIIYLYKFHRDIYNNESHYVLLGLLLVIMVIIAKIVTAIKIWDTSEYSGLVGYLIPTATGSMLISILLDSGLAIFSTIIMSFYVAIVTGNQWQFAAVSLIGGLVGVYSVSKLSQRRDLATASLYIILANVAAILAIGFMRHDSLPAIAIGSFMGVANGILSSVLTIGSLPFLETAFGITTAVKLLELSNPNQPLLKRLLMEAPGTYHHSIVVGNLAEAAADAVGADSLLARVGAYYHDIGKIKRPYFFIENQLTPENPHDKLSPSLSTLIITAHVKEGLELAKEEKLPKVIMDIILQHHGTSLCSYFYHKALEKDKDGTSFSEDDFRYDNPKPQTKEAAIVMLADSVEAGVRSMQKPTPGRMEGLVRKIIKEKLDDGQLEESDLTFRELNLIAQAFVRILNGIFHSRIEYPETVLKELERRKAVDAVGRKQSTG</sequence>
<feature type="transmembrane region" description="Helical" evidence="1">
    <location>
        <begin position="352"/>
        <end position="375"/>
    </location>
</feature>
<keyword evidence="4" id="KW-1185">Reference proteome</keyword>
<dbReference type="InterPro" id="IPR052722">
    <property type="entry name" value="PgpH_phosphodiesterase"/>
</dbReference>
<evidence type="ECO:0000313" key="4">
    <source>
        <dbReference type="Proteomes" id="UP000197032"/>
    </source>
</evidence>
<feature type="transmembrane region" description="Helical" evidence="1">
    <location>
        <begin position="411"/>
        <end position="429"/>
    </location>
</feature>
<dbReference type="SUPFAM" id="SSF109604">
    <property type="entry name" value="HD-domain/PDEase-like"/>
    <property type="match status" value="1"/>
</dbReference>
<accession>A0A1Z5HVZ6</accession>
<dbReference type="InterPro" id="IPR011621">
    <property type="entry name" value="Metal-dep_PHydrolase_7TM_intra"/>
</dbReference>
<evidence type="ECO:0000313" key="3">
    <source>
        <dbReference type="EMBL" id="GAW93440.1"/>
    </source>
</evidence>
<gene>
    <name evidence="3" type="ORF">KKC1_25740</name>
</gene>
<dbReference type="Gene3D" id="1.10.3210.10">
    <property type="entry name" value="Hypothetical protein af1432"/>
    <property type="match status" value="1"/>
</dbReference>
<dbReference type="PANTHER" id="PTHR36442:SF1">
    <property type="entry name" value="CYCLIC-DI-AMP PHOSPHODIESTERASE PGPH"/>
    <property type="match status" value="1"/>
</dbReference>
<evidence type="ECO:0000256" key="1">
    <source>
        <dbReference type="SAM" id="Phobius"/>
    </source>
</evidence>
<organism evidence="3 4">
    <name type="scientific">Calderihabitans maritimus</name>
    <dbReference type="NCBI Taxonomy" id="1246530"/>
    <lineage>
        <taxon>Bacteria</taxon>
        <taxon>Bacillati</taxon>
        <taxon>Bacillota</taxon>
        <taxon>Clostridia</taxon>
        <taxon>Neomoorellales</taxon>
        <taxon>Calderihabitantaceae</taxon>
        <taxon>Calderihabitans</taxon>
    </lineage>
</organism>
<dbReference type="NCBIfam" id="TIGR00277">
    <property type="entry name" value="HDIG"/>
    <property type="match status" value="1"/>
</dbReference>
<dbReference type="Pfam" id="PF07698">
    <property type="entry name" value="7TM-7TMR_HD"/>
    <property type="match status" value="1"/>
</dbReference>
<dbReference type="AlphaFoldDB" id="A0A1Z5HVZ6"/>
<proteinExistence type="predicted"/>
<dbReference type="PANTHER" id="PTHR36442">
    <property type="entry name" value="CYCLIC-DI-AMP PHOSPHODIESTERASE PGPH"/>
    <property type="match status" value="1"/>
</dbReference>
<dbReference type="InterPro" id="IPR006675">
    <property type="entry name" value="HDIG_dom"/>
</dbReference>
<keyword evidence="1" id="KW-0812">Transmembrane</keyword>
<keyword evidence="1" id="KW-1133">Transmembrane helix</keyword>
<protein>
    <submittedName>
        <fullName evidence="3">Metal dependent phosphohydrolase</fullName>
    </submittedName>
</protein>
<dbReference type="Proteomes" id="UP000197032">
    <property type="component" value="Unassembled WGS sequence"/>
</dbReference>
<feature type="transmembrane region" description="Helical" evidence="1">
    <location>
        <begin position="436"/>
        <end position="462"/>
    </location>
</feature>
<dbReference type="Pfam" id="PF01966">
    <property type="entry name" value="HD"/>
    <property type="match status" value="1"/>
</dbReference>
<feature type="domain" description="HD/PDEase" evidence="2">
    <location>
        <begin position="491"/>
        <end position="649"/>
    </location>
</feature>
<keyword evidence="1" id="KW-0472">Membrane</keyword>
<dbReference type="EMBL" id="BDGJ01000142">
    <property type="protein sequence ID" value="GAW93440.1"/>
    <property type="molecule type" value="Genomic_DNA"/>
</dbReference>
<dbReference type="CDD" id="cd00077">
    <property type="entry name" value="HDc"/>
    <property type="match status" value="1"/>
</dbReference>
<dbReference type="InterPro" id="IPR006674">
    <property type="entry name" value="HD_domain"/>
</dbReference>
<feature type="transmembrane region" description="Helical" evidence="1">
    <location>
        <begin position="308"/>
        <end position="332"/>
    </location>
</feature>
<evidence type="ECO:0000259" key="2">
    <source>
        <dbReference type="SMART" id="SM00471"/>
    </source>
</evidence>
<feature type="transmembrane region" description="Helical" evidence="1">
    <location>
        <begin position="382"/>
        <end position="399"/>
    </location>
</feature>
<dbReference type="Pfam" id="PF07697">
    <property type="entry name" value="7TMR-HDED"/>
    <property type="match status" value="1"/>
</dbReference>
<comment type="caution">
    <text evidence="3">The sequence shown here is derived from an EMBL/GenBank/DDBJ whole genome shotgun (WGS) entry which is preliminary data.</text>
</comment>
<feature type="transmembrane region" description="Helical" evidence="1">
    <location>
        <begin position="277"/>
        <end position="296"/>
    </location>
</feature>